<organism evidence="2 3">
    <name type="scientific">Lysinibacillus parviboronicapiens</name>
    <dbReference type="NCBI Taxonomy" id="436516"/>
    <lineage>
        <taxon>Bacteria</taxon>
        <taxon>Bacillati</taxon>
        <taxon>Bacillota</taxon>
        <taxon>Bacilli</taxon>
        <taxon>Bacillales</taxon>
        <taxon>Bacillaceae</taxon>
        <taxon>Lysinibacillus</taxon>
    </lineage>
</organism>
<feature type="compositionally biased region" description="Polar residues" evidence="1">
    <location>
        <begin position="105"/>
        <end position="121"/>
    </location>
</feature>
<comment type="caution">
    <text evidence="2">The sequence shown here is derived from an EMBL/GenBank/DDBJ whole genome shotgun (WGS) entry which is preliminary data.</text>
</comment>
<keyword evidence="3" id="KW-1185">Reference proteome</keyword>
<protein>
    <submittedName>
        <fullName evidence="2">Uncharacterized protein</fullName>
    </submittedName>
</protein>
<feature type="region of interest" description="Disordered" evidence="1">
    <location>
        <begin position="100"/>
        <end position="123"/>
    </location>
</feature>
<evidence type="ECO:0000313" key="2">
    <source>
        <dbReference type="EMBL" id="MET4562795.1"/>
    </source>
</evidence>
<dbReference type="RefSeq" id="WP_354472780.1">
    <property type="nucleotide sequence ID" value="NZ_JBEPSB010000025.1"/>
</dbReference>
<evidence type="ECO:0000256" key="1">
    <source>
        <dbReference type="SAM" id="MobiDB-lite"/>
    </source>
</evidence>
<name>A0ABV2PPA5_9BACI</name>
<evidence type="ECO:0000313" key="3">
    <source>
        <dbReference type="Proteomes" id="UP001549363"/>
    </source>
</evidence>
<dbReference type="InterPro" id="IPR021973">
    <property type="entry name" value="SprA-related"/>
</dbReference>
<dbReference type="Pfam" id="PF12118">
    <property type="entry name" value="SprA-related"/>
    <property type="match status" value="1"/>
</dbReference>
<dbReference type="Proteomes" id="UP001549363">
    <property type="component" value="Unassembled WGS sequence"/>
</dbReference>
<reference evidence="2 3" key="1">
    <citation type="submission" date="2024-06" db="EMBL/GenBank/DDBJ databases">
        <title>Sorghum-associated microbial communities from plants grown in Nebraska, USA.</title>
        <authorList>
            <person name="Schachtman D."/>
        </authorList>
    </citation>
    <scope>NUCLEOTIDE SEQUENCE [LARGE SCALE GENOMIC DNA]</scope>
    <source>
        <strain evidence="2 3">736</strain>
    </source>
</reference>
<accession>A0ABV2PPA5</accession>
<dbReference type="EMBL" id="JBEPSB010000025">
    <property type="protein sequence ID" value="MET4562795.1"/>
    <property type="molecule type" value="Genomic_DNA"/>
</dbReference>
<gene>
    <name evidence="2" type="ORF">ABIA69_003986</name>
</gene>
<proteinExistence type="predicted"/>
<sequence length="266" mass="30068">MKLSNLIQQESNTNSHTRKKILQRKEAGDAYRKNAQYFQPKKNPLLLELENLLLGHKDQDLYEQHKEEAKEVTPQQRAMISDLQQIEKNVRAHEQVYKAVGGDKTGTSPDTHATQPEGQRNISEEEVAINADKDTAIDDTFQNVEHVSSAALAPVNPSSQDLLVATSADAHLQQIQAKKHSIDEDDKEQLEENPAFIREIIEVKVPERFSKELKLDPFADTIFGKSYEEAFKARTFKNALAMYATHIQMAKNGYRAGNDSMFSMTA</sequence>